<reference evidence="4 5" key="1">
    <citation type="submission" date="2013-03" db="EMBL/GenBank/DDBJ databases">
        <title>Whole genome shotgun sequencing of Clostridium sartagoforme AAU1.</title>
        <authorList>
            <person name="Joshi C.G."/>
            <person name="Duggirala S.M."/>
            <person name="Nathani N.M."/>
            <person name="Bhatt V.D."/>
            <person name="Patel A.K."/>
            <person name="Pandya P.R."/>
            <person name="KaPatel J.A."/>
        </authorList>
    </citation>
    <scope>NUCLEOTIDE SEQUENCE [LARGE SCALE GENOMIC DNA]</scope>
    <source>
        <strain evidence="4 5">AAU1</strain>
    </source>
</reference>
<dbReference type="PATRIC" id="fig|1202534.3.peg.41"/>
<feature type="domain" description="Mannosyl-glycoprotein endo-beta-N-acetylglucosamidase-like" evidence="3">
    <location>
        <begin position="459"/>
        <end position="596"/>
    </location>
</feature>
<evidence type="ECO:0000256" key="1">
    <source>
        <dbReference type="SAM" id="MobiDB-lite"/>
    </source>
</evidence>
<dbReference type="Proteomes" id="UP000013988">
    <property type="component" value="Unassembled WGS sequence"/>
</dbReference>
<evidence type="ECO:0000313" key="4">
    <source>
        <dbReference type="EMBL" id="EOR28254.1"/>
    </source>
</evidence>
<sequence>MSLKKIKKIVAQLLLVAFIVPNVSAKAVTNNIDNTNNLVIEETNSKQEDSVTEETNSKQEDSVTEETNSKQEGLVTEETNKNEELENKEDSGQAYESIEKVEQSNNDSTKDPSNSLESELQFKDKNVTKQEEQKENTEVLITDSNSIDSLKGTKYQKKKALNTKVRSFSITSQEELEREEFKLKQEALENLEVLEPMTDKNYELTIANSDGSYEFVEAYDDLDEAVKAAKILDPSTKETQDPAVINYVGQVVYATNQMARIIKYSNNSIISGTVNLYKEPQLTDAFTYVNPGYMDDAPILDISGTSAKVMISGYEGWVNNNKASGTYDMVVVPLSQAKNPSYYTVKNGELVHFISYDLTGVTGYNLILGKAPFFLKEGVRYLSYDGKYFYQYNHNSATDIANKLDILIKDYKSGVRSNSVNSGSPYYTYYLNLPFRSKTVYSASDLNNYINAVMDGKIDNRERKESKLKDLGQVFKDAENTYGVNALLALGVSINESAYGMSTIAQTKNNLFGLKAYDSAPGESADIFATPKDSVIDFTKNYISRGYADPADWRYFGGFLGNKNRGTNVKYASDPFWGEKATKYAYEIDKYLSGGNSNLKDTNSKQIGVATSNNSVINRSGTLLYNVTNDTNQYGGYINTPFIISDLQKVTINGKSYYEVYPERNTPVGKGGTDNKYHGNYNWNDRGYILASNVSMTNEYLPPIEVKSGINRYATAVELSKSSFNSAETVVISNGYAIPDGLAATPIASYYKGPLLLVETSSIPSATQNEIKRIGAKNAIIVGGTGVVTSAVESQLRNLGISKITRLGGINRYETALQVAKYIDQNLYDIENVVIANGYGEADSMSIAPVSGRDKMPIILVESNNIPSNVNSWIKSEDLNTAYLIGGEGVLSNNILNQINSMTKQNISGNRLGGANRYETNAKVVEKFYGDIVDKVYVTEGLELADALTSGPVAAVNESPVVISEGTLNSIQKSVLNKKATNTIIQVGGIVSKNVMNDLRNLLSRVQ</sequence>
<feature type="region of interest" description="Disordered" evidence="1">
    <location>
        <begin position="41"/>
        <end position="137"/>
    </location>
</feature>
<keyword evidence="2" id="KW-0732">Signal</keyword>
<dbReference type="PANTHER" id="PTHR30032">
    <property type="entry name" value="N-ACETYLMURAMOYL-L-ALANINE AMIDASE-RELATED"/>
    <property type="match status" value="1"/>
</dbReference>
<dbReference type="OrthoDB" id="9816557at2"/>
<protein>
    <recommendedName>
        <fullName evidence="3">Mannosyl-glycoprotein endo-beta-N-acetylglucosamidase-like domain-containing protein</fullName>
    </recommendedName>
</protein>
<dbReference type="AlphaFoldDB" id="R9CFY3"/>
<dbReference type="Gene3D" id="1.10.530.10">
    <property type="match status" value="1"/>
</dbReference>
<evidence type="ECO:0000313" key="5">
    <source>
        <dbReference type="Proteomes" id="UP000013988"/>
    </source>
</evidence>
<dbReference type="GO" id="GO:0004040">
    <property type="term" value="F:amidase activity"/>
    <property type="evidence" value="ECO:0007669"/>
    <property type="project" value="InterPro"/>
</dbReference>
<keyword evidence="5" id="KW-1185">Reference proteome</keyword>
<dbReference type="Pfam" id="PF01832">
    <property type="entry name" value="Glucosaminidase"/>
    <property type="match status" value="1"/>
</dbReference>
<feature type="compositionally biased region" description="Polar residues" evidence="1">
    <location>
        <begin position="103"/>
        <end position="118"/>
    </location>
</feature>
<dbReference type="InterPro" id="IPR002901">
    <property type="entry name" value="MGlyc_endo_b_GlcNAc-like_dom"/>
</dbReference>
<dbReference type="RefSeq" id="WP_016205582.1">
    <property type="nucleotide sequence ID" value="NZ_ASRV01000006.1"/>
</dbReference>
<name>R9CFY3_9CLOT</name>
<dbReference type="EMBL" id="ASRV01000006">
    <property type="protein sequence ID" value="EOR28254.1"/>
    <property type="molecule type" value="Genomic_DNA"/>
</dbReference>
<evidence type="ECO:0000256" key="2">
    <source>
        <dbReference type="SAM" id="SignalP"/>
    </source>
</evidence>
<evidence type="ECO:0000259" key="3">
    <source>
        <dbReference type="SMART" id="SM00047"/>
    </source>
</evidence>
<accession>R9CFY3</accession>
<dbReference type="SMART" id="SM00047">
    <property type="entry name" value="LYZ2"/>
    <property type="match status" value="1"/>
</dbReference>
<feature type="compositionally biased region" description="Basic and acidic residues" evidence="1">
    <location>
        <begin position="120"/>
        <end position="137"/>
    </location>
</feature>
<dbReference type="InterPro" id="IPR007253">
    <property type="entry name" value="Cell_wall-bd_2"/>
</dbReference>
<dbReference type="Pfam" id="PF04122">
    <property type="entry name" value="CW_binding_2"/>
    <property type="match status" value="3"/>
</dbReference>
<feature type="signal peptide" evidence="2">
    <location>
        <begin position="1"/>
        <end position="25"/>
    </location>
</feature>
<comment type="caution">
    <text evidence="4">The sequence shown here is derived from an EMBL/GenBank/DDBJ whole genome shotgun (WGS) entry which is preliminary data.</text>
</comment>
<gene>
    <name evidence="4" type="ORF">A500_00215</name>
</gene>
<feature type="compositionally biased region" description="Basic and acidic residues" evidence="1">
    <location>
        <begin position="43"/>
        <end position="61"/>
    </location>
</feature>
<proteinExistence type="predicted"/>
<dbReference type="Gene3D" id="3.40.50.12090">
    <property type="match status" value="2"/>
</dbReference>
<dbReference type="PANTHER" id="PTHR30032:SF8">
    <property type="entry name" value="GERMINATION-SPECIFIC N-ACETYLMURAMOYL-L-ALANINE AMIDASE"/>
    <property type="match status" value="1"/>
</dbReference>
<dbReference type="InterPro" id="IPR051922">
    <property type="entry name" value="Bact_Sporulation_Assoc"/>
</dbReference>
<feature type="chain" id="PRO_5039132327" description="Mannosyl-glycoprotein endo-beta-N-acetylglucosamidase-like domain-containing protein" evidence="2">
    <location>
        <begin position="26"/>
        <end position="1007"/>
    </location>
</feature>
<feature type="compositionally biased region" description="Basic and acidic residues" evidence="1">
    <location>
        <begin position="78"/>
        <end position="102"/>
    </location>
</feature>
<organism evidence="4 5">
    <name type="scientific">Clostridium sartagoforme AAU1</name>
    <dbReference type="NCBI Taxonomy" id="1202534"/>
    <lineage>
        <taxon>Bacteria</taxon>
        <taxon>Bacillati</taxon>
        <taxon>Bacillota</taxon>
        <taxon>Clostridia</taxon>
        <taxon>Eubacteriales</taxon>
        <taxon>Clostridiaceae</taxon>
        <taxon>Clostridium</taxon>
    </lineage>
</organism>